<keyword evidence="1" id="KW-0812">Transmembrane</keyword>
<name>X1L1L4_9ZZZZ</name>
<comment type="caution">
    <text evidence="2">The sequence shown here is derived from an EMBL/GenBank/DDBJ whole genome shotgun (WGS) entry which is preliminary data.</text>
</comment>
<protein>
    <submittedName>
        <fullName evidence="2">Uncharacterized protein</fullName>
    </submittedName>
</protein>
<keyword evidence="1" id="KW-1133">Transmembrane helix</keyword>
<evidence type="ECO:0000256" key="1">
    <source>
        <dbReference type="SAM" id="Phobius"/>
    </source>
</evidence>
<gene>
    <name evidence="2" type="ORF">S06H3_04200</name>
</gene>
<proteinExistence type="predicted"/>
<reference evidence="2" key="1">
    <citation type="journal article" date="2014" name="Front. Microbiol.">
        <title>High frequency of phylogenetically diverse reductive dehalogenase-homologous genes in deep subseafloor sedimentary metagenomes.</title>
        <authorList>
            <person name="Kawai M."/>
            <person name="Futagami T."/>
            <person name="Toyoda A."/>
            <person name="Takaki Y."/>
            <person name="Nishi S."/>
            <person name="Hori S."/>
            <person name="Arai W."/>
            <person name="Tsubouchi T."/>
            <person name="Morono Y."/>
            <person name="Uchiyama I."/>
            <person name="Ito T."/>
            <person name="Fujiyama A."/>
            <person name="Inagaki F."/>
            <person name="Takami H."/>
        </authorList>
    </citation>
    <scope>NUCLEOTIDE SEQUENCE</scope>
    <source>
        <strain evidence="2">Expedition CK06-06</strain>
    </source>
</reference>
<dbReference type="AlphaFoldDB" id="X1L1L4"/>
<accession>X1L1L4</accession>
<organism evidence="2">
    <name type="scientific">marine sediment metagenome</name>
    <dbReference type="NCBI Taxonomy" id="412755"/>
    <lineage>
        <taxon>unclassified sequences</taxon>
        <taxon>metagenomes</taxon>
        <taxon>ecological metagenomes</taxon>
    </lineage>
</organism>
<keyword evidence="1" id="KW-0472">Membrane</keyword>
<evidence type="ECO:0000313" key="2">
    <source>
        <dbReference type="EMBL" id="GAH96334.1"/>
    </source>
</evidence>
<sequence length="74" mass="7576">MKNSQKLLNLATVCMAVAAVPLSLYCLMVRGDVRAAMGLIGSAVAVYCVAKSVELAQSAATGRSGTTSAWRGGK</sequence>
<feature type="transmembrane region" description="Helical" evidence="1">
    <location>
        <begin position="7"/>
        <end position="27"/>
    </location>
</feature>
<dbReference type="EMBL" id="BARV01001449">
    <property type="protein sequence ID" value="GAH96334.1"/>
    <property type="molecule type" value="Genomic_DNA"/>
</dbReference>